<dbReference type="Pfam" id="PF17765">
    <property type="entry name" value="MLTR_LBD"/>
    <property type="match status" value="1"/>
</dbReference>
<sequence length="273" mass="29804">MDSDGLGAFLRARRAQARPDAAALTTSGHRRVPGLRREEVAVLAGLSVDYYTRLEQGRERHPSEPVLDALARAFDLDADARAHLHRLAGRTAPRELVEVVGPELSALMGAWPATPAYVINRTMDILAENALARAMHSGFAEAGNLARMVFLDPAGRDFYVDWERAAHSAAAHLRLAEGHDPRHPRLLELLDELTTRSSAFRDLWNRHAVRGKTRDAKQFRHPEVGVLTLDYETFDVRAASGLQLVVHHAPAGSPSADALSLLGSLVASRESGA</sequence>
<dbReference type="Proteomes" id="UP001156441">
    <property type="component" value="Unassembled WGS sequence"/>
</dbReference>
<dbReference type="SUPFAM" id="SSF47413">
    <property type="entry name" value="lambda repressor-like DNA-binding domains"/>
    <property type="match status" value="1"/>
</dbReference>
<proteinExistence type="predicted"/>
<name>A0ABT2J533_9PSEU</name>
<evidence type="ECO:0000313" key="3">
    <source>
        <dbReference type="Proteomes" id="UP001156441"/>
    </source>
</evidence>
<evidence type="ECO:0000259" key="1">
    <source>
        <dbReference type="PROSITE" id="PS50943"/>
    </source>
</evidence>
<dbReference type="Gene3D" id="1.10.260.40">
    <property type="entry name" value="lambda repressor-like DNA-binding domains"/>
    <property type="match status" value="1"/>
</dbReference>
<comment type="caution">
    <text evidence="2">The sequence shown here is derived from an EMBL/GenBank/DDBJ whole genome shotgun (WGS) entry which is preliminary data.</text>
</comment>
<dbReference type="PANTHER" id="PTHR35010:SF2">
    <property type="entry name" value="BLL4672 PROTEIN"/>
    <property type="match status" value="1"/>
</dbReference>
<dbReference type="PANTHER" id="PTHR35010">
    <property type="entry name" value="BLL4672 PROTEIN-RELATED"/>
    <property type="match status" value="1"/>
</dbReference>
<dbReference type="SMART" id="SM00530">
    <property type="entry name" value="HTH_XRE"/>
    <property type="match status" value="1"/>
</dbReference>
<gene>
    <name evidence="2" type="ORF">JT362_07575</name>
</gene>
<dbReference type="InterPro" id="IPR001387">
    <property type="entry name" value="Cro/C1-type_HTH"/>
</dbReference>
<feature type="domain" description="HTH cro/C1-type" evidence="1">
    <location>
        <begin position="34"/>
        <end position="81"/>
    </location>
</feature>
<dbReference type="Gene3D" id="3.30.450.180">
    <property type="match status" value="1"/>
</dbReference>
<dbReference type="PROSITE" id="PS50943">
    <property type="entry name" value="HTH_CROC1"/>
    <property type="match status" value="1"/>
</dbReference>
<organism evidence="2 3">
    <name type="scientific">Actinophytocola gossypii</name>
    <dbReference type="NCBI Taxonomy" id="2812003"/>
    <lineage>
        <taxon>Bacteria</taxon>
        <taxon>Bacillati</taxon>
        <taxon>Actinomycetota</taxon>
        <taxon>Actinomycetes</taxon>
        <taxon>Pseudonocardiales</taxon>
        <taxon>Pseudonocardiaceae</taxon>
    </lineage>
</organism>
<dbReference type="RefSeq" id="WP_260190310.1">
    <property type="nucleotide sequence ID" value="NZ_JAFFZE010000006.1"/>
</dbReference>
<protein>
    <submittedName>
        <fullName evidence="2">Helix-turn-helix domain-containing protein</fullName>
    </submittedName>
</protein>
<evidence type="ECO:0000313" key="2">
    <source>
        <dbReference type="EMBL" id="MCT2582974.1"/>
    </source>
</evidence>
<reference evidence="2 3" key="1">
    <citation type="submission" date="2021-02" db="EMBL/GenBank/DDBJ databases">
        <title>Actinophytocola xerophila sp. nov., isolated from soil of cotton cropping field.</title>
        <authorList>
            <person name="Huang R."/>
            <person name="Chen X."/>
            <person name="Ge X."/>
            <person name="Liu W."/>
        </authorList>
    </citation>
    <scope>NUCLEOTIDE SEQUENCE [LARGE SCALE GENOMIC DNA]</scope>
    <source>
        <strain evidence="2 3">S1-96</strain>
    </source>
</reference>
<dbReference type="CDD" id="cd00093">
    <property type="entry name" value="HTH_XRE"/>
    <property type="match status" value="1"/>
</dbReference>
<dbReference type="Pfam" id="PF13560">
    <property type="entry name" value="HTH_31"/>
    <property type="match status" value="1"/>
</dbReference>
<dbReference type="EMBL" id="JAFFZE010000006">
    <property type="protein sequence ID" value="MCT2582974.1"/>
    <property type="molecule type" value="Genomic_DNA"/>
</dbReference>
<dbReference type="InterPro" id="IPR041413">
    <property type="entry name" value="MLTR_LBD"/>
</dbReference>
<dbReference type="InterPro" id="IPR010982">
    <property type="entry name" value="Lambda_DNA-bd_dom_sf"/>
</dbReference>
<accession>A0ABT2J533</accession>
<keyword evidence="3" id="KW-1185">Reference proteome</keyword>